<dbReference type="PROSITE" id="PS50075">
    <property type="entry name" value="CARRIER"/>
    <property type="match status" value="1"/>
</dbReference>
<dbReference type="InterPro" id="IPR009081">
    <property type="entry name" value="PP-bd_ACP"/>
</dbReference>
<reference evidence="2" key="1">
    <citation type="submission" date="2022-04" db="EMBL/GenBank/DDBJ databases">
        <title>Roseomonas acroporae sp. nov., isolated from coral Acropora digitifera.</title>
        <authorList>
            <person name="Sun H."/>
        </authorList>
    </citation>
    <scope>NUCLEOTIDE SEQUENCE</scope>
    <source>
        <strain evidence="2">NAR14</strain>
    </source>
</reference>
<dbReference type="InterPro" id="IPR036736">
    <property type="entry name" value="ACP-like_sf"/>
</dbReference>
<proteinExistence type="predicted"/>
<sequence>MSTTVDLEAEVAKLIVESLHLEVQPAEIAPDAPLFGEGLGLDSIDALEIALAISRRYGFQLRSDDERNHRIFASLRSLAAHIEQHRTR</sequence>
<dbReference type="Gene3D" id="1.10.1200.10">
    <property type="entry name" value="ACP-like"/>
    <property type="match status" value="1"/>
</dbReference>
<dbReference type="SUPFAM" id="SSF47336">
    <property type="entry name" value="ACP-like"/>
    <property type="match status" value="1"/>
</dbReference>
<name>A0A9X1Y7A4_9PROT</name>
<accession>A0A9X1Y7A4</accession>
<evidence type="ECO:0000313" key="2">
    <source>
        <dbReference type="EMBL" id="MCK8784821.1"/>
    </source>
</evidence>
<dbReference type="NCBIfam" id="NF006617">
    <property type="entry name" value="PRK09184.1"/>
    <property type="match status" value="1"/>
</dbReference>
<organism evidence="2 3">
    <name type="scientific">Roseomonas acroporae</name>
    <dbReference type="NCBI Taxonomy" id="2937791"/>
    <lineage>
        <taxon>Bacteria</taxon>
        <taxon>Pseudomonadati</taxon>
        <taxon>Pseudomonadota</taxon>
        <taxon>Alphaproteobacteria</taxon>
        <taxon>Acetobacterales</taxon>
        <taxon>Roseomonadaceae</taxon>
        <taxon>Roseomonas</taxon>
    </lineage>
</organism>
<gene>
    <name evidence="2" type="ORF">M0638_10545</name>
</gene>
<evidence type="ECO:0000313" key="3">
    <source>
        <dbReference type="Proteomes" id="UP001139516"/>
    </source>
</evidence>
<keyword evidence="3" id="KW-1185">Reference proteome</keyword>
<dbReference type="AlphaFoldDB" id="A0A9X1Y7A4"/>
<dbReference type="EMBL" id="JALPRX010000038">
    <property type="protein sequence ID" value="MCK8784821.1"/>
    <property type="molecule type" value="Genomic_DNA"/>
</dbReference>
<dbReference type="RefSeq" id="WP_248666942.1">
    <property type="nucleotide sequence ID" value="NZ_JALPRX010000038.1"/>
</dbReference>
<evidence type="ECO:0000259" key="1">
    <source>
        <dbReference type="PROSITE" id="PS50075"/>
    </source>
</evidence>
<dbReference type="Pfam" id="PF00550">
    <property type="entry name" value="PP-binding"/>
    <property type="match status" value="1"/>
</dbReference>
<feature type="domain" description="Carrier" evidence="1">
    <location>
        <begin position="5"/>
        <end position="86"/>
    </location>
</feature>
<protein>
    <submittedName>
        <fullName evidence="2">Phosphopantetheine-binding protein</fullName>
    </submittedName>
</protein>
<comment type="caution">
    <text evidence="2">The sequence shown here is derived from an EMBL/GenBank/DDBJ whole genome shotgun (WGS) entry which is preliminary data.</text>
</comment>
<dbReference type="Proteomes" id="UP001139516">
    <property type="component" value="Unassembled WGS sequence"/>
</dbReference>